<proteinExistence type="predicted"/>
<accession>M5RXE2</accession>
<gene>
    <name evidence="1" type="ORF">RESH_05583</name>
</gene>
<dbReference type="EMBL" id="ANOF01000183">
    <property type="protein sequence ID" value="EMI23846.1"/>
    <property type="molecule type" value="Genomic_DNA"/>
</dbReference>
<comment type="caution">
    <text evidence="1">The sequence shown here is derived from an EMBL/GenBank/DDBJ whole genome shotgun (WGS) entry which is preliminary data.</text>
</comment>
<reference evidence="1 2" key="1">
    <citation type="journal article" date="2013" name="Mar. Genomics">
        <title>Expression of sulfatases in Rhodopirellula baltica and the diversity of sulfatases in the genus Rhodopirellula.</title>
        <authorList>
            <person name="Wegner C.E."/>
            <person name="Richter-Heitmann T."/>
            <person name="Klindworth A."/>
            <person name="Klockow C."/>
            <person name="Richter M."/>
            <person name="Achstetter T."/>
            <person name="Glockner F.O."/>
            <person name="Harder J."/>
        </authorList>
    </citation>
    <scope>NUCLEOTIDE SEQUENCE [LARGE SCALE GENOMIC DNA]</scope>
    <source>
        <strain evidence="1 2">SH398</strain>
    </source>
</reference>
<evidence type="ECO:0000313" key="1">
    <source>
        <dbReference type="EMBL" id="EMI23846.1"/>
    </source>
</evidence>
<organism evidence="1 2">
    <name type="scientific">Rhodopirellula europaea SH398</name>
    <dbReference type="NCBI Taxonomy" id="1263868"/>
    <lineage>
        <taxon>Bacteria</taxon>
        <taxon>Pseudomonadati</taxon>
        <taxon>Planctomycetota</taxon>
        <taxon>Planctomycetia</taxon>
        <taxon>Pirellulales</taxon>
        <taxon>Pirellulaceae</taxon>
        <taxon>Rhodopirellula</taxon>
    </lineage>
</organism>
<evidence type="ECO:0000313" key="2">
    <source>
        <dbReference type="Proteomes" id="UP000011996"/>
    </source>
</evidence>
<protein>
    <submittedName>
        <fullName evidence="1">Uncharacterized protein</fullName>
    </submittedName>
</protein>
<name>M5RXE2_9BACT</name>
<sequence>MYGDPDSPSAARKIAAYAWARIESERSARSKSKSLPQVDEREASARWRKVDFHLL</sequence>
<dbReference type="AlphaFoldDB" id="M5RXE2"/>
<dbReference type="Proteomes" id="UP000011996">
    <property type="component" value="Unassembled WGS sequence"/>
</dbReference>